<feature type="compositionally biased region" description="Polar residues" evidence="4">
    <location>
        <begin position="3627"/>
        <end position="3652"/>
    </location>
</feature>
<feature type="compositionally biased region" description="Low complexity" evidence="4">
    <location>
        <begin position="1982"/>
        <end position="1991"/>
    </location>
</feature>
<feature type="region of interest" description="Disordered" evidence="4">
    <location>
        <begin position="3607"/>
        <end position="3652"/>
    </location>
</feature>
<organism evidence="5 6">
    <name type="scientific">Neptuniibacter caesariensis</name>
    <dbReference type="NCBI Taxonomy" id="207954"/>
    <lineage>
        <taxon>Bacteria</taxon>
        <taxon>Pseudomonadati</taxon>
        <taxon>Pseudomonadota</taxon>
        <taxon>Gammaproteobacteria</taxon>
        <taxon>Oceanospirillales</taxon>
        <taxon>Oceanospirillaceae</taxon>
        <taxon>Neptuniibacter</taxon>
    </lineage>
</organism>
<feature type="compositionally biased region" description="Acidic residues" evidence="4">
    <location>
        <begin position="7860"/>
        <end position="7871"/>
    </location>
</feature>
<feature type="compositionally biased region" description="Polar residues" evidence="4">
    <location>
        <begin position="3607"/>
        <end position="3620"/>
    </location>
</feature>
<sequence>MWQHQSGFSAFKEWSSAGPIEGRNMAIKWNDLGKSRLWNAVNRANIGVPTEGAQRPSSARNALRNDRFRLESLEPRLLLSADPVFAAAANADLTVRLLQEDDVTLVQILDNTADSEDSAVLQEYTLIDDTGSTVLNSLTINGVDGSDESLTLENSILDDTTGLLINFDGGTGGSDGDTVTGTSADTAWNLTGSGSGNAGSLSFSGVDNIAGGEGSDTVVNAAGTSSWSLTDTYSGSVQGVSFTGVENLSGTAGDTLDYSAYGIGVTVDLSAGVATGFASVTGFDHVTGSAHDDIIAGNSNSNTLAGGGGTDTLVVTRDADITLSDSEVRFGSEAVGSGEDTISGFEAAELTGGDSGNVINASLFTGTGGVTIDGGAGDDTLTGTANADSIKGGLGSDTIDGLGGSDTVVVSRDVNIELTDTKIIIDSVDEDTLSNIETASLTGGDSANTITAATFSKGGVTIDGGSGADNITGSAQADLITGGLGADIIDGLGGTDTLVESSNGHFALVGAAASSALTSSKNETALVTLTGVTGGTFTLTFDGQTTAALAHNASVAEIKAALRNLSNIGERDIAVSLGDMDVSTDPVDGTTQWTITFTGDLANSDVADLTLDDTSLVGGTASLAISQYFAEDDTITNVEQAELTTGQGANIMDASGFSGSVTLDAGSGDDILRGGSAADILKGGSGSDILSGGAGEDNIDGGTGNDILSESGDRNFYLTSASLLNASNAATSTEDDTLSGIEGAELTGGAGANTIDASGFSNVDATTQLYYLNNGFGVGTGVGNDLLIKLGTTSIEIDLSTANTIQDVLDQITAADASLTAVLDGIAIKVTSSGDAITEISSLNDTSTAKDLGLTFSGSSASVTGETLGTGSVILSGGAGADTITGSGGADQISGGLGADVIDGNGGQDHLIETFDLNMTLSDAAPAGAHDAELVIGADAADELTSIEQITLTGGASDNTLDASGYTLSSVTLATGGGKDTLKGGDKDDIFIIDPTGLIAGTDKVTIDVGGGSANEVKVLDSDGLVTQADFGWVTFSGANAGTQTLSSNSKLTVSEDISLDGTSIKLLADTIEIKGYTIDTTSNVAGGVSGDIILEGINITIDEGAQLIAKNNTSSSGNISILALDDRQDWTSGFANIDFIEATVTIGENLSGTGEKTILKGADVTIYARADAQHYLKDTDQWDFSLSDYVAFGAESLIGATENFAAFVAVSYAKGNAKVKIGKETEVEAEDFVADATSVVNVSASPIGWAFAGAAGVIDNTAKVEVEGKITTTDDLIIRSTADSTTDVLADPTAAGTIAVAVGISVLDSESTAHVKDTAILSVGGDLTVDANSVERNRTMARAISGNDGALGVALAFSYETSDTNAYLDGTVSQSDTVSVTAEMEKAAIESTNMVVVPTIVNGVQAVSANGSESKGNLLEDTEATAKEKMTAGVDKLTGGLITKVSNAVAGVFTSDPPADPWKFDASFSTAVVIDRNRADARIGDGTNGDVTSTGDITVQAKVESRPDVTATSSAADENASDPSKGPQANKGGSVAIAVGVFENDADAFINSNAKVDTAGTLTVDSQALNKIDPLGLWGANLIAPLIDSNSIEADYNTTEDYAQPIKLKGVVEVKQGHTAGGNVGSFYEYTGDFVENYDLSTTDFSSGNWKEINPVADKATNFLGQLTTYLDDNLGLDNNLIDSWTVATAEGQKLSIAGAGTAMFIEQDSDARIKSGAEINQRLKSSGTPGDVVVTAASVNHLAALGGNFKTPGIASGNTTGSGADKQRTWKPSWESGGAGSSSADGGSAAGLTVLYHGFTGNSTAKIEDGVLLDADALKVSADNQTVGVTLGASGGQSDNIAFNGAVIFSSIVNETVAQVSEGATINVGSGDIGGSGPSMQVKANDDAYLITVAGGIASSEHVGVGAAVSGNFIDRQTEALIGARSGEAVAASLGSVTVGGDLSLEATHGGFVGSLAISGAKTSSSNTPENAGSGMNQNTSDGSSSSTDDPGKLPNNQKNYDNVIAELKARFGESSGSGSSGSGSTASENAGKSGYGISGSVTINYVNDDVWAYIDSSGDVTASSGTITIKSEDTTAIGSLAGSAAISSASAGKSATGIAGAIGINLVGGKSAAYIDNAGVITTSRLDMDASRTGWVVSINVGVAGATGQQGTAVGGSVAVTRITYSTETSITNTPTVVVNGLLSMHADDSSNLILVAGAGGFGGKSGAGVSVAFSEIENSVTSKIDNVGSLKYTGGLDVNAKADGLLVAVTGTVGVSTSSTGGLSLAGTLSINMVDTDVDAAVLNTTTTSDSAGNVTISALDDSSIFSFAGGFAAGGKAGLGAALALNFMTNTVKARVEGSTLRTDGNVTVKALESSSLIGISLGGAGTNKLAIGAAVSANQTANTVSATVSNSTIEGRGNNTSTSVIAQDSSTSVGIAGAGAGAGKVALGASIGVNLIGNTITSEVDNSLIRMTGSGSNINVTATAEETLVSVAIGGAGAGKFALGGSVSVNEITNTVEAKVTNSKDSSATSTPNKGLHATGDISVAASDSTTMVVVSGAGAGAGTAAIGAAVSTTDVGNTIKAYVDGSTVNSSAGNVSVTAGFAPPTTAADLASLGVDTADLPSETDTSAQIINVTVAGAGANTFAAGAAISLNWLHNNVQAYISGGADVDATGDIKVNARDDAEMTTVAVGAAGAGTTAIGAALAYNYIGGTPSDPSRTIDSSRLSDDAGEVLAYIDNSQVDSSAAGVEVAAHADASIINVTIGAAGAGTVAVAGSVSINFMRNIVDASIKGGADVTASTDVDVSATVTPIMIIVAGGGSGAGTAAGSIASATNDMRSSISASIEGSGTTATAQTGSVNVAAEVLNTNQLPTIGDGSSATQADTYAANAADPTENPDPILDAQIWSFAVSGAGAGTAAGAGALSLNWIRNEVEAFIADNATVTANSGGVSLRASDQATLNSLAAGMSGAGTAAVGAAVAYNYIGGDPDDPASTRKNFAKVYIDNATVNTGTLAMNAIANANINSLSVGLSGAGTFAGSGALSLNWIKKNVEATITNGAQVTTTGSVTVRATDTSTIRSAAVVIAGSGTAAVGGAVAYNEIANNISAGVSGSGTTVSITSGNSNDIVIESLSDSTVKTLVASVAGSGAASVAGSAGANLLENQVNAFIDTATVTTDGSISVYAESKDTSEGIVGSIGASGTAGIGGAVTVNQLDNGTYAYIDNATVVAKGLGNGVEVKPTANAGSTDTVNGVSVRSNVATNLESYAGAGGVSGTVGLAANVLVNRVANTSEARVKNSTINNSTDRGKHLKVNAHQQTDFVSGGGAAGVGLAGGGAAATVDTNFITNTTRAYVDGSNNSKDIYAADGISVNATSDENLSTVAVSVGGGLYVGASGTASAFKSSSLTEAYVSDADLISDGAITISADSDVDMSFVDTSIALGAAGAGASVSVALFDGTTKAYTTQSSTLTTTGSVSVLATSKETSDAFIGAGAGGLGSLAASVGVLSSTSHTSAALGASTTVNASAVTVDAENTINVNKEAASLVGSASVGGGGAGASVDVITINNTVDAHIGDNSVITTAGAVRVDAKSTRNVESNVVGFAGGAGLAISGAVSYISIGSAPDSENNGELDSSQDNITDAFGNGTVSGLSGDSNDSSAQRAQAKADSTTYSTDIKTSVSNGYSTQAYIGDNVTIQGDAASVTVKADETVNLDVLAGGLAASGGVSVGGTVSIATMDADTKAYIGNGGTISTTGDVTVDADYTSNVTTKVYGGSAGVVGLGAQVAIVKDSSNQSAYVENGTSDSNGAKFVKADDIIIDAKADRNIDIDIVGVSVGTAAAGAAVGDVSVSGSTTALMGNYAQVGQSTGNVDSLTVNAASELDVDLDVTAVAAGLGAGSGNDANISFTPIVRAAIGAGADVTVAEGVTVNAVVTPEIETDMLGVSAGGLTVGVSLTDVDVTPIVSASLGSADASSGNVSITANTLNVTASTAVKSGGDGIKAESTGSSGSLVGVNATLSELTTSSNVQSVIGNNSTLNVAGVTTITATTNTRQNAESNSNTGGIVAAGASVAKANSNTTTNAYVGSGVTVNAGSLNLASTATDDNFAYSNAGSGGVLAGAGAQTQTNNFSTTTATIGNNASITLGATSGTGELDIKAEHIAKFNSEIDAVAGGVLSGAGAETDHYVTADVSTTVGNNATIVAKDIDADALNRVRKDWLSSGANINGTTGGVASGAGADSDTTLDMNTQVNINDGAQLTVTNTDITQGIDLHALNDVIAKEKVVLKSGGALAGAGAGNSITETEFLADVTIGTGAALNSTGEVNISARGKGEVEATISVDTYGAATVAAANARATLSPENYVTIGTNADINADGDVNLSVGTDTEFNRDDYKVHAVADSFAGSVIPIDDINATATLFQNNIITVNSGADVKSARQMNLHAERFGFADMFAKAKAVNWASELGGTEAFDGDVDSGATGNVIVNGNLETGTKRNQSIEFNALGNDGTVSDYTATDGVTFSDGSGLISSSLFTALDEAERQLEVFNDGDPNNDTDLEAFYKGEINRIEQELLAKGLLEEVEINGVPQGIYVRNEVTVPIITVHDIHAEAGRIDVRADSLSTNGTITAPGDASVNIINHTTASLNINDITIPQENGGLYLNGELQGAEANVDDPSIVIVNDADIALLKLQGGNNANLTWPSISIYGDITNRSGSLTIKSLAGTPLPGTAEADETLGEGDINVYADLDVKDLIQKTKGSLVVDLPPGSTYSVGGSEYAKWNAEIGNNGLQEGTDTNANNEIYRSINTPNIYADRISIDAEFINVNGKIQSGREVYELVISAAVEDEINGIKQSGRGGYVKLSASTEDFSVYYDVANDRILVGELRVSGGYVSLTGHILNTNQNSNIEVLGGYGEIKVTNNTSLDIALQGLDASTRGAGILIINDKAKGTSADPFTTIYEKTAAGVRIISESGTTTGSNNMTYQPDTGGWRYAWSVGQESFERIYRTIGTSSWLGIDAFAKDPDTVTFVGTPEKVGTPVLQGQGAYFYKDSTNISDPYIYDSDKITLTSETSLVKKWTTSTWYGKKTYYSKFVKEDKVQDISTHSIKADYGISINFTGKETGKVQVFSQYGGDVEILGNISNETGLTQIVTNGSITTSQNSTVGGQTLTLSAASIGGGAILNDDGTVSTELNELTALRTNLTNNATSSLSAYTSGGRINIAELDGSLNINEIISASAYDKLNDTGGQVFLSSKGGIASVGSGLIQAGIINIATEGAVGSSAAAVNLDSGREVKDYVTVSANGDINLTEKDNGLRLREATSTAGDVTITITAGSLVDANDSAVRDERTYAELSTGLWEDLGLIKGSAAANAKIQETLDAFANSREQEYQAYWDIRNNQFAGAYDASQQATLSTEETTFYTEYYTELGTSNGLSGAALTSYVDDALQTLANKRTAEYHTLHTSYGADPYDAGFTYTLTTAEETALTDSIRLWEEDELLNLISAGLLKPVTDTQATIEDENITAAGTVTVNVLSGSVGEATGTTFIDADGDYTDDERVALAAAERPDVFFMSGEKSENVVVTFVDGGASADTMTRASGSWVTDGFVAGMQIRVDGNSANASEEGSFFEIASVTDTVITLVSTDTLSSEVGMTVTVSAILNNPTATTFIRTDAGAWADDGLIKGSYVLENGTYYLISRISGKVIDAEEVDASSLGSATTTDITATGKTTAAVQTIGIDQREDIDIDALEEISFSATGNIYIGSEKDIRVKSVAAGDAVRIKSAKSLINEADAGVAAVTGGNLVLEAADGTIGSSTDKFLIDLQADALLTARASGDIYVVEKDGNINVATIYSQSGLVYLDAQAGSIVDGLNHEYENIRAANITLFALAGGIGETGDYLDIDLTSGNINANTRDSIRLSETLQDMNVDHIESTAGDVDLRAHMSIVDAVDDLASEVADVIGGSIILTSQFNTVGEVGNDLQIDTGSQTGDNLTISSFANSYVIEMVGDLYLNEVAAGAAATAFIAAPVGRILNDNQTGDNVVSGKAYLFAAQDIGESDNALATRVGNIEGQSTTGSTWIVNTGAMAVGGVVDGSDPGMQAGGSVNLTTNSPLTVAENITANGNIILTSNDNSAGDDLTVNANITVTSQTGSITVNAGDDFIHNDGAKLDAATTIVINGDASSSDAEGSTIQVDGDLVAGTSITVRGNADDDTINVTGNVTAPTILIDGEAGEDVILLDLDDDSLLTGDTRIEGGADNDQITINELHSRSDKLVLDGEAGTDRYTINRTANDADYIIDVEDTGARDSGADTLTINGTADADAFLLRANFVAALHGDMDAGFSNNVERINYNENINARLTINGHAGNDGFYSDDNSSITTLDGGAGDDTFQIGQLYGADRQAPFVAVGDEIETTETTLGFLSNGNSLPMIVYGGDGEDQITVYSNKALTKLYGENDDDSFVVRAFLKKGTTETAGGGETELFGGDGADNIQYSINAPLKIDGGAGNDTLVVLGTEADDNFMITEDGIFGAGLNIGFEGIEFAEVDGLEGDDNFYILSTSEDVVTTIIGGLGSDTFSVAGDVTEDIVSYSVEGRSGFINHSVWSDDPRFNGIFVDGVSLNVADDETGKIQVDSVDGSLVVDENGLLSDFYEVSLAAAKPTAATIAYVTVSAARASSSDKELPTVGGGDPADSILVSTDNINFYESLVLNFDSEAAGGSVDDWLRKQKIYVKAVDDGAIEGERTVVINHSVLSDNPDFNELDINNVEVTVYDNDQADLIITPSDVDTRVVEGAASGDSFTVALTQQPADGETVTVVLAEKNAAGEIGFNKTVLTFDKDNWNSAQTVTVTAVDDADVENLFRTAVTFTTSSDQGGSGFNTVTTEELDVNVVDNDTGTVIVTPTNGSTIVSNGETDNYSLVLSTEPTDPVTVNVLTDGQTLVSSTDPRFNAADGTVTFTAADWDSPVEVVVAVNPAYIPDASNQPVQNPPLQPHTLDQIRGKLVIEGSVPPGKERALAKAVMLPTETDEELPTVDITTDEAAQTDTLYLFNDGSRSADTGFLTDSTITGLGMGTDGVHYNDVEVVEVLNGQGNDNFTVQSTAEGVITVIHGGGGSDTITVTGGGGASSPLILLGDSVQDGSTYTSTSDVKTDKAREFDTPNNYNDTINASGASGSVVIYGGQGNDTLTGSNYGDHIAGGSGNDEIYGLGGDDHIYGDAGFNLDLTKRLSLSTQVLSVVNTADAVNDNPETSDALTVGVDTIDGGSGNDIIFGDKGVIDQVTDTNRILTTGAVVSVTTTNRDEVANDILKGGADDDIIMGGHGQDDIEGGSGADILIGDHAVVDYNDGDTDITTLDSITTVELVNGDNDTIKGNEGDDLIMGGIGADNLFGGNGDAGAAIVVSDDDIIFGDHATALLANNRFVRLLTKEQTEGQADLIKGNEGSDRIFGGAGADDIFGDAGGDWIMGDFGEMKLYSNGNVETFFSVDEAGDATAADIIDGGEGHNRVIAGLGEDNITTGSGDDHIIGDNGVLNYGTDEVITEAYTVEHELGDDDTIESGSGDDIVLGGKGNDTISVSAGNDSVIGDNGRITFNLGIRDTLESTDTTNDTGGDDNISLGSGDDQAIAGVGNDTVTNESGETIIIGDDGFIQNDESGRYLNAYTDDFTLGGDDNLTGGDDRDIIFGGFGKDELDGGAGDDLMTGDSGMVTRNPSTIVLESKDLEEINDLDGDDDILRGGEGLDRMIGGAGGDLFYGSFSEDVMVGEYARYTFAADAETSGEQATFVITLAQGGLDLIRSSQIGLYKSIAQQIFDQSALGEVARSRTAVSTELTDDALAALGRLVDLQNLSGTAAPGVDVVIQFDPTAAGDETEEAEQVEGAVPAEGETNAEQQECIPVEGEVVEGAEGEEQPQECVAPEANTENDADAESADTQEASPAEGESSDKTEDKDESANIADNLEAALAGFSGWAVMKANKTGKQKANSKVSDESLNQIKARNRKSAYMSWEDIQK</sequence>
<evidence type="ECO:0000256" key="2">
    <source>
        <dbReference type="ARBA" id="ARBA00022525"/>
    </source>
</evidence>
<feature type="compositionally biased region" description="Basic and acidic residues" evidence="4">
    <location>
        <begin position="7902"/>
        <end position="7912"/>
    </location>
</feature>
<dbReference type="InterPro" id="IPR018511">
    <property type="entry name" value="Hemolysin-typ_Ca-bd_CS"/>
</dbReference>
<dbReference type="InterPro" id="IPR053786">
    <property type="entry name" value="LEPRxLL_CS"/>
</dbReference>
<feature type="compositionally biased region" description="Polar residues" evidence="4">
    <location>
        <begin position="1963"/>
        <end position="1981"/>
    </location>
</feature>
<gene>
    <name evidence="5" type="ORF">MED92_17299</name>
</gene>
<feature type="compositionally biased region" description="Acidic residues" evidence="4">
    <location>
        <begin position="7881"/>
        <end position="7891"/>
    </location>
</feature>
<evidence type="ECO:0000256" key="3">
    <source>
        <dbReference type="ARBA" id="ARBA00022837"/>
    </source>
</evidence>
<feature type="region of interest" description="Disordered" evidence="4">
    <location>
        <begin position="1503"/>
        <end position="1532"/>
    </location>
</feature>
<dbReference type="NCBIfam" id="NF012209">
    <property type="entry name" value="LEPR-8K"/>
    <property type="match status" value="1"/>
</dbReference>
<dbReference type="EMBL" id="AAOW01000021">
    <property type="protein sequence ID" value="EAR60225.1"/>
    <property type="molecule type" value="Genomic_DNA"/>
</dbReference>
<keyword evidence="2" id="KW-0964">Secreted</keyword>
<keyword evidence="6" id="KW-1185">Reference proteome</keyword>
<dbReference type="InterPro" id="IPR011049">
    <property type="entry name" value="Serralysin-like_metalloprot_C"/>
</dbReference>
<comment type="caution">
    <text evidence="5">The sequence shown here is derived from an EMBL/GenBank/DDBJ whole genome shotgun (WGS) entry which is preliminary data.</text>
</comment>
<reference evidence="5 6" key="1">
    <citation type="submission" date="2006-02" db="EMBL/GenBank/DDBJ databases">
        <authorList>
            <person name="Pinhassi J."/>
            <person name="Pedros-Alio C."/>
            <person name="Ferriera S."/>
            <person name="Johnson J."/>
            <person name="Kravitz S."/>
            <person name="Halpern A."/>
            <person name="Remington K."/>
            <person name="Beeson K."/>
            <person name="Tran B."/>
            <person name="Rogers Y.-H."/>
            <person name="Friedman R."/>
            <person name="Venter J.C."/>
        </authorList>
    </citation>
    <scope>NUCLEOTIDE SEQUENCE [LARGE SCALE GENOMIC DNA]</scope>
    <source>
        <strain evidence="5 6">MED92</strain>
    </source>
</reference>
<dbReference type="GO" id="GO:0005576">
    <property type="term" value="C:extracellular region"/>
    <property type="evidence" value="ECO:0007669"/>
    <property type="project" value="UniProtKB-SubCell"/>
</dbReference>
<evidence type="ECO:0000313" key="5">
    <source>
        <dbReference type="EMBL" id="EAR60225.1"/>
    </source>
</evidence>
<dbReference type="PRINTS" id="PR00313">
    <property type="entry name" value="CABNDNGRPT"/>
</dbReference>
<dbReference type="InterPro" id="IPR047881">
    <property type="entry name" value="LktA_repeat"/>
</dbReference>
<feature type="region of interest" description="Disordered" evidence="4">
    <location>
        <begin position="2015"/>
        <end position="2034"/>
    </location>
</feature>
<dbReference type="Pfam" id="PF00353">
    <property type="entry name" value="HemolysinCabind"/>
    <property type="match status" value="15"/>
</dbReference>
<dbReference type="PANTHER" id="PTHR38340:SF1">
    <property type="entry name" value="S-LAYER PROTEIN"/>
    <property type="match status" value="1"/>
</dbReference>
<dbReference type="Gene3D" id="2.150.10.10">
    <property type="entry name" value="Serralysin-like metalloprotease, C-terminal"/>
    <property type="match status" value="8"/>
</dbReference>
<accession>A0A7U8C2D5</accession>
<comment type="subcellular location">
    <subcellularLocation>
        <location evidence="1">Secreted</location>
    </subcellularLocation>
</comment>
<dbReference type="Proteomes" id="UP000002171">
    <property type="component" value="Unassembled WGS sequence"/>
</dbReference>
<proteinExistence type="predicted"/>
<feature type="region of interest" description="Disordered" evidence="4">
    <location>
        <begin position="7828"/>
        <end position="7914"/>
    </location>
</feature>
<keyword evidence="3" id="KW-0106">Calcium</keyword>
<dbReference type="PROSITE" id="PS00330">
    <property type="entry name" value="HEMOLYSIN_CALCIUM"/>
    <property type="match status" value="7"/>
</dbReference>
<dbReference type="GO" id="GO:0005509">
    <property type="term" value="F:calcium ion binding"/>
    <property type="evidence" value="ECO:0007669"/>
    <property type="project" value="InterPro"/>
</dbReference>
<dbReference type="NCBIfam" id="NF012206">
    <property type="entry name" value="LktA_tand_53"/>
    <property type="match status" value="16"/>
</dbReference>
<name>A0A7U8C2D5_NEPCE</name>
<feature type="region of interest" description="Disordered" evidence="4">
    <location>
        <begin position="1963"/>
        <end position="2001"/>
    </location>
</feature>
<dbReference type="InterPro" id="IPR050557">
    <property type="entry name" value="RTX_toxin/Mannuronan_C5-epim"/>
</dbReference>
<dbReference type="PANTHER" id="PTHR38340">
    <property type="entry name" value="S-LAYER PROTEIN"/>
    <property type="match status" value="1"/>
</dbReference>
<dbReference type="SUPFAM" id="SSF51120">
    <property type="entry name" value="beta-Roll"/>
    <property type="match status" value="7"/>
</dbReference>
<dbReference type="InterPro" id="IPR001343">
    <property type="entry name" value="Hemolysn_Ca-bd"/>
</dbReference>
<evidence type="ECO:0000256" key="1">
    <source>
        <dbReference type="ARBA" id="ARBA00004613"/>
    </source>
</evidence>
<evidence type="ECO:0000256" key="4">
    <source>
        <dbReference type="SAM" id="MobiDB-lite"/>
    </source>
</evidence>
<evidence type="ECO:0000313" key="6">
    <source>
        <dbReference type="Proteomes" id="UP000002171"/>
    </source>
</evidence>
<protein>
    <submittedName>
        <fullName evidence="5">Type I secretion target repeat protein</fullName>
    </submittedName>
</protein>
<feature type="region of interest" description="Disordered" evidence="4">
    <location>
        <begin position="1756"/>
        <end position="1786"/>
    </location>
</feature>